<dbReference type="RefSeq" id="WP_264485431.1">
    <property type="nucleotide sequence ID" value="NZ_JAPDDT010000001.1"/>
</dbReference>
<evidence type="ECO:0000313" key="2">
    <source>
        <dbReference type="EMBL" id="MCW1921322.1"/>
    </source>
</evidence>
<accession>A0ABT3GCI6</accession>
<feature type="chain" id="PRO_5045288245" evidence="1">
    <location>
        <begin position="18"/>
        <end position="589"/>
    </location>
</feature>
<feature type="signal peptide" evidence="1">
    <location>
        <begin position="1"/>
        <end position="17"/>
    </location>
</feature>
<evidence type="ECO:0000313" key="3">
    <source>
        <dbReference type="Proteomes" id="UP001320876"/>
    </source>
</evidence>
<organism evidence="2 3">
    <name type="scientific">Luteolibacter arcticus</name>
    <dbReference type="NCBI Taxonomy" id="1581411"/>
    <lineage>
        <taxon>Bacteria</taxon>
        <taxon>Pseudomonadati</taxon>
        <taxon>Verrucomicrobiota</taxon>
        <taxon>Verrucomicrobiia</taxon>
        <taxon>Verrucomicrobiales</taxon>
        <taxon>Verrucomicrobiaceae</taxon>
        <taxon>Luteolibacter</taxon>
    </lineage>
</organism>
<sequence>MKKLLLSLFLLPSLVAADTLVPTQAALDAKAATTLSNVDLAASLFDVAGAEDYVNAQPFCQKKITTAGATGSAPLNIVLLGDSMLTNFVPGVRMFVQGRIGDGLASTSGTITSNTSTFSDWITGVSYTMASGSTAQLRCGEATVIDRQGDRAVVVYLKQSGGGTFDLEYQANGTGGWTSLGTIDTANATTIGAVSTFNLPTSNEPAFRLRVNNVTGAGFKLLGGGIFRSDGKGVTWNMLGYAGGIDFTDMNTTPAAIFTPIWTAFAPDLVVVSVADAVTAWQSGGSFPTLYAAANTIKADTDWILKSAWPIYFDGNVEATQPAIRAAQRAWAVTTGHSFVNSAAAIRTYALGNARGLYGDTQHLTGNGAKFVANQFWSRVPLGLIHLGQTLADSELGNPYIVYNKGRLEFRSSVYIIPTGDGQVRIIDPATPLNRATGFRMDFSGAEPRLWNGGTISAILGAGVNQGLHPFSDGFLLGQSSRRWRLAATGIQAATNALTTTTTLGSDHHTVLCDASSGAFDVDLPAAASHPGRVYVIKNVGASNAPSIDPNSTELLDGSSSSVTLSTQWQSRTIQSNGTSWFTIGSYTP</sequence>
<keyword evidence="1" id="KW-0732">Signal</keyword>
<evidence type="ECO:0000256" key="1">
    <source>
        <dbReference type="SAM" id="SignalP"/>
    </source>
</evidence>
<reference evidence="2 3" key="1">
    <citation type="submission" date="2022-10" db="EMBL/GenBank/DDBJ databases">
        <title>Luteolibacter arcticus strain CCTCC AB 2014275, whole genome shotgun sequencing project.</title>
        <authorList>
            <person name="Zhao G."/>
            <person name="Shen L."/>
        </authorList>
    </citation>
    <scope>NUCLEOTIDE SEQUENCE [LARGE SCALE GENOMIC DNA]</scope>
    <source>
        <strain evidence="2 3">CCTCC AB 2014275</strain>
    </source>
</reference>
<gene>
    <name evidence="2" type="ORF">OKA05_02085</name>
</gene>
<proteinExistence type="predicted"/>
<dbReference type="EMBL" id="JAPDDT010000001">
    <property type="protein sequence ID" value="MCW1921322.1"/>
    <property type="molecule type" value="Genomic_DNA"/>
</dbReference>
<protein>
    <submittedName>
        <fullName evidence="2">Uncharacterized protein</fullName>
    </submittedName>
</protein>
<comment type="caution">
    <text evidence="2">The sequence shown here is derived from an EMBL/GenBank/DDBJ whole genome shotgun (WGS) entry which is preliminary data.</text>
</comment>
<name>A0ABT3GCI6_9BACT</name>
<keyword evidence="3" id="KW-1185">Reference proteome</keyword>
<dbReference type="Proteomes" id="UP001320876">
    <property type="component" value="Unassembled WGS sequence"/>
</dbReference>
<dbReference type="SUPFAM" id="SSF52266">
    <property type="entry name" value="SGNH hydrolase"/>
    <property type="match status" value="1"/>
</dbReference>